<sequence length="328" mass="34622">MKHSRRALAAALATSLSLSLPVAPAEAQQLSSSSEFEALLARYAPGVDPEQVRALGVLAALLASIAIAIPMAKNGSVVSPSREHTHSLTVDGRTRTYDVVLPRGFDAEKSYPVVLGFGGWHHTSGNMHDYSNLESEFPNAIVVYGQGVDNAWGGAPYADTSIDEDVAYTKAVLNDVASRYNADTSRTVAVGLSNGGGMVAALACHAPETVRGVASVAGAFYSPTVTGCTSGEVPTMIMHGTNDGVVGYNGGFRHGAPFESVENVARTFARKNDCSMVASQSRSGAITTFDFEDCSAPVRIERVEGGGHTWFDSPSATRQTAQFLRRYL</sequence>
<evidence type="ECO:0000256" key="4">
    <source>
        <dbReference type="ARBA" id="ARBA00022729"/>
    </source>
</evidence>
<dbReference type="PANTHER" id="PTHR38050:SF2">
    <property type="entry name" value="FERULOYL ESTERASE C-RELATED"/>
    <property type="match status" value="1"/>
</dbReference>
<gene>
    <name evidence="9" type="ORF">H0193_05425</name>
</gene>
<evidence type="ECO:0000256" key="2">
    <source>
        <dbReference type="ARBA" id="ARBA00022525"/>
    </source>
</evidence>
<keyword evidence="5 9" id="KW-0378">Hydrolase</keyword>
<dbReference type="AlphaFoldDB" id="A0A7W2I3L8"/>
<evidence type="ECO:0000256" key="1">
    <source>
        <dbReference type="ARBA" id="ARBA00004613"/>
    </source>
</evidence>
<keyword evidence="7" id="KW-0624">Polysaccharide degradation</keyword>
<dbReference type="InterPro" id="IPR043595">
    <property type="entry name" value="FaeB/C/D"/>
</dbReference>
<accession>A0A7W2I3L8</accession>
<keyword evidence="2" id="KW-0964">Secreted</keyword>
<dbReference type="SUPFAM" id="SSF53474">
    <property type="entry name" value="alpha/beta-Hydrolases"/>
    <property type="match status" value="1"/>
</dbReference>
<name>A0A7W2I3L8_9CORY</name>
<evidence type="ECO:0000256" key="8">
    <source>
        <dbReference type="SAM" id="SignalP"/>
    </source>
</evidence>
<dbReference type="GO" id="GO:0030600">
    <property type="term" value="F:feruloyl esterase activity"/>
    <property type="evidence" value="ECO:0007669"/>
    <property type="project" value="InterPro"/>
</dbReference>
<comment type="subcellular location">
    <subcellularLocation>
        <location evidence="1">Secreted</location>
    </subcellularLocation>
</comment>
<dbReference type="Gene3D" id="3.40.50.1820">
    <property type="entry name" value="alpha/beta hydrolase"/>
    <property type="match status" value="1"/>
</dbReference>
<dbReference type="GO" id="GO:0005576">
    <property type="term" value="C:extracellular region"/>
    <property type="evidence" value="ECO:0007669"/>
    <property type="project" value="UniProtKB-SubCell"/>
</dbReference>
<organism evidence="9 10">
    <name type="scientific">Corynebacterium haemomassiliense</name>
    <dbReference type="NCBI Taxonomy" id="2754726"/>
    <lineage>
        <taxon>Bacteria</taxon>
        <taxon>Bacillati</taxon>
        <taxon>Actinomycetota</taxon>
        <taxon>Actinomycetes</taxon>
        <taxon>Mycobacteriales</taxon>
        <taxon>Corynebacteriaceae</taxon>
        <taxon>Corynebacterium</taxon>
    </lineage>
</organism>
<keyword evidence="10" id="KW-1185">Reference proteome</keyword>
<dbReference type="GO" id="GO:0045493">
    <property type="term" value="P:xylan catabolic process"/>
    <property type="evidence" value="ECO:0007669"/>
    <property type="project" value="UniProtKB-KW"/>
</dbReference>
<dbReference type="EMBL" id="JACDTZ010000001">
    <property type="protein sequence ID" value="MBA5244262.1"/>
    <property type="molecule type" value="Genomic_DNA"/>
</dbReference>
<evidence type="ECO:0000313" key="9">
    <source>
        <dbReference type="EMBL" id="MBA5244262.1"/>
    </source>
</evidence>
<proteinExistence type="predicted"/>
<feature type="signal peptide" evidence="8">
    <location>
        <begin position="1"/>
        <end position="27"/>
    </location>
</feature>
<dbReference type="RefSeq" id="WP_181888910.1">
    <property type="nucleotide sequence ID" value="NZ_JACDTZ010000001.1"/>
</dbReference>
<evidence type="ECO:0000256" key="6">
    <source>
        <dbReference type="ARBA" id="ARBA00023277"/>
    </source>
</evidence>
<keyword evidence="3" id="KW-0858">Xylan degradation</keyword>
<evidence type="ECO:0000256" key="7">
    <source>
        <dbReference type="ARBA" id="ARBA00023326"/>
    </source>
</evidence>
<comment type="caution">
    <text evidence="9">The sequence shown here is derived from an EMBL/GenBank/DDBJ whole genome shotgun (WGS) entry which is preliminary data.</text>
</comment>
<dbReference type="Proteomes" id="UP000523682">
    <property type="component" value="Unassembled WGS sequence"/>
</dbReference>
<reference evidence="9 10" key="1">
    <citation type="submission" date="2020-07" db="EMBL/GenBank/DDBJ databases">
        <title>Draft genome and description of Corynebacterium haemomassiliense strain Marseile-Q3615 sp. nov.</title>
        <authorList>
            <person name="Boxberger M."/>
            <person name="La Scola B."/>
        </authorList>
    </citation>
    <scope>NUCLEOTIDE SEQUENCE [LARGE SCALE GENOMIC DNA]</scope>
    <source>
        <strain evidence="9 10">Marseille-Q3615</strain>
    </source>
</reference>
<protein>
    <submittedName>
        <fullName evidence="9">Dienelactone hydrolase family protein</fullName>
    </submittedName>
</protein>
<keyword evidence="6" id="KW-0119">Carbohydrate metabolism</keyword>
<dbReference type="Pfam" id="PF00756">
    <property type="entry name" value="Esterase"/>
    <property type="match status" value="1"/>
</dbReference>
<dbReference type="PANTHER" id="PTHR38050">
    <property type="match status" value="1"/>
</dbReference>
<evidence type="ECO:0000313" key="10">
    <source>
        <dbReference type="Proteomes" id="UP000523682"/>
    </source>
</evidence>
<dbReference type="InterPro" id="IPR000801">
    <property type="entry name" value="Esterase-like"/>
</dbReference>
<evidence type="ECO:0000256" key="5">
    <source>
        <dbReference type="ARBA" id="ARBA00022801"/>
    </source>
</evidence>
<dbReference type="InterPro" id="IPR029058">
    <property type="entry name" value="AB_hydrolase_fold"/>
</dbReference>
<feature type="chain" id="PRO_5030926921" evidence="8">
    <location>
        <begin position="28"/>
        <end position="328"/>
    </location>
</feature>
<evidence type="ECO:0000256" key="3">
    <source>
        <dbReference type="ARBA" id="ARBA00022651"/>
    </source>
</evidence>
<keyword evidence="4 8" id="KW-0732">Signal</keyword>